<organism evidence="1 2">
    <name type="scientific">Gossypium tomentosum</name>
    <name type="common">Hawaiian cotton</name>
    <name type="synonym">Gossypium sandvicense</name>
    <dbReference type="NCBI Taxonomy" id="34277"/>
    <lineage>
        <taxon>Eukaryota</taxon>
        <taxon>Viridiplantae</taxon>
        <taxon>Streptophyta</taxon>
        <taxon>Embryophyta</taxon>
        <taxon>Tracheophyta</taxon>
        <taxon>Spermatophyta</taxon>
        <taxon>Magnoliopsida</taxon>
        <taxon>eudicotyledons</taxon>
        <taxon>Gunneridae</taxon>
        <taxon>Pentapetalae</taxon>
        <taxon>rosids</taxon>
        <taxon>malvids</taxon>
        <taxon>Malvales</taxon>
        <taxon>Malvaceae</taxon>
        <taxon>Malvoideae</taxon>
        <taxon>Gossypium</taxon>
    </lineage>
</organism>
<accession>A0A5D2RME7</accession>
<name>A0A5D2RME7_GOSTO</name>
<evidence type="ECO:0000313" key="1">
    <source>
        <dbReference type="EMBL" id="TYI40704.1"/>
    </source>
</evidence>
<evidence type="ECO:0000313" key="2">
    <source>
        <dbReference type="Proteomes" id="UP000322667"/>
    </source>
</evidence>
<proteinExistence type="predicted"/>
<dbReference type="Proteomes" id="UP000322667">
    <property type="component" value="Chromosome A02"/>
</dbReference>
<dbReference type="AlphaFoldDB" id="A0A5D2RME7"/>
<protein>
    <submittedName>
        <fullName evidence="1">Uncharacterized protein</fullName>
    </submittedName>
</protein>
<keyword evidence="2" id="KW-1185">Reference proteome</keyword>
<reference evidence="1 2" key="1">
    <citation type="submission" date="2019-07" db="EMBL/GenBank/DDBJ databases">
        <title>WGS assembly of Gossypium tomentosum.</title>
        <authorList>
            <person name="Chen Z.J."/>
            <person name="Sreedasyam A."/>
            <person name="Ando A."/>
            <person name="Song Q."/>
            <person name="De L."/>
            <person name="Hulse-Kemp A."/>
            <person name="Ding M."/>
            <person name="Ye W."/>
            <person name="Kirkbride R."/>
            <person name="Jenkins J."/>
            <person name="Plott C."/>
            <person name="Lovell J."/>
            <person name="Lin Y.-M."/>
            <person name="Vaughn R."/>
            <person name="Liu B."/>
            <person name="Li W."/>
            <person name="Simpson S."/>
            <person name="Scheffler B."/>
            <person name="Saski C."/>
            <person name="Grover C."/>
            <person name="Hu G."/>
            <person name="Conover J."/>
            <person name="Carlson J."/>
            <person name="Shu S."/>
            <person name="Boston L."/>
            <person name="Williams M."/>
            <person name="Peterson D."/>
            <person name="Mcgee K."/>
            <person name="Jones D."/>
            <person name="Wendel J."/>
            <person name="Stelly D."/>
            <person name="Grimwood J."/>
            <person name="Schmutz J."/>
        </authorList>
    </citation>
    <scope>NUCLEOTIDE SEQUENCE [LARGE SCALE GENOMIC DNA]</scope>
    <source>
        <strain evidence="1">7179.01</strain>
    </source>
</reference>
<gene>
    <name evidence="1" type="ORF">ES332_A02G181900v1</name>
</gene>
<dbReference type="EMBL" id="CM017611">
    <property type="protein sequence ID" value="TYI40704.1"/>
    <property type="molecule type" value="Genomic_DNA"/>
</dbReference>
<sequence length="123" mass="14011">MYQPLMIPFSFQDQTFQILRLCRNLEFFGQTKSLSPDSSSPSNFQQCRFFYLDSLNLPPQATPPQSSIGGTRNNILHLPSHELLCWLPLSSTCVLWLARLLQCKCPGNLFLNHSDGLQTCCEK</sequence>